<proteinExistence type="predicted"/>
<dbReference type="Gene3D" id="3.10.180.10">
    <property type="entry name" value="2,3-Dihydroxybiphenyl 1,2-Dioxygenase, domain 1"/>
    <property type="match status" value="1"/>
</dbReference>
<sequence>MTLFMTEIHAGDPVRLAEWYARTLGLLVSLRDEPKGFVLLEAPEGGRLAIKRREDATERPKGMRLVFQVKDVGEQRDRLLGLGVAVGEQAENLEERYREVRLSDPEGTPITIFSWSDRPEGG</sequence>
<dbReference type="PROSITE" id="PS51819">
    <property type="entry name" value="VOC"/>
    <property type="match status" value="1"/>
</dbReference>
<dbReference type="InterPro" id="IPR029068">
    <property type="entry name" value="Glyas_Bleomycin-R_OHBP_Dase"/>
</dbReference>
<dbReference type="InterPro" id="IPR041581">
    <property type="entry name" value="Glyoxalase_6"/>
</dbReference>
<dbReference type="RefSeq" id="WP_126725380.1">
    <property type="nucleotide sequence ID" value="NZ_RYZH01000018.1"/>
</dbReference>
<reference evidence="2 3" key="1">
    <citation type="submission" date="2018-12" db="EMBL/GenBank/DDBJ databases">
        <authorList>
            <person name="Toschakov S.V."/>
        </authorList>
    </citation>
    <scope>NUCLEOTIDE SEQUENCE [LARGE SCALE GENOMIC DNA]</scope>
    <source>
        <strain evidence="2 3">GM2012</strain>
    </source>
</reference>
<dbReference type="CDD" id="cd06587">
    <property type="entry name" value="VOC"/>
    <property type="match status" value="1"/>
</dbReference>
<dbReference type="Pfam" id="PF18029">
    <property type="entry name" value="Glyoxalase_6"/>
    <property type="match status" value="1"/>
</dbReference>
<evidence type="ECO:0000313" key="3">
    <source>
        <dbReference type="Proteomes" id="UP000280296"/>
    </source>
</evidence>
<dbReference type="AlphaFoldDB" id="A0A432MK84"/>
<dbReference type="Proteomes" id="UP000280296">
    <property type="component" value="Unassembled WGS sequence"/>
</dbReference>
<feature type="domain" description="VOC" evidence="1">
    <location>
        <begin position="2"/>
        <end position="115"/>
    </location>
</feature>
<dbReference type="SUPFAM" id="SSF54593">
    <property type="entry name" value="Glyoxalase/Bleomycin resistance protein/Dihydroxybiphenyl dioxygenase"/>
    <property type="match status" value="1"/>
</dbReference>
<name>A0A432MK84_9BACT</name>
<protein>
    <submittedName>
        <fullName evidence="2">VOC family protein</fullName>
    </submittedName>
</protein>
<dbReference type="InterPro" id="IPR037523">
    <property type="entry name" value="VOC_core"/>
</dbReference>
<evidence type="ECO:0000259" key="1">
    <source>
        <dbReference type="PROSITE" id="PS51819"/>
    </source>
</evidence>
<dbReference type="EMBL" id="RYZH01000018">
    <property type="protein sequence ID" value="RUL87670.1"/>
    <property type="molecule type" value="Genomic_DNA"/>
</dbReference>
<accession>A0A432MK84</accession>
<dbReference type="OrthoDB" id="282124at2"/>
<evidence type="ECO:0000313" key="2">
    <source>
        <dbReference type="EMBL" id="RUL87670.1"/>
    </source>
</evidence>
<gene>
    <name evidence="2" type="ORF">TsocGM_10800</name>
</gene>
<keyword evidence="3" id="KW-1185">Reference proteome</keyword>
<reference evidence="2 3" key="2">
    <citation type="submission" date="2019-01" db="EMBL/GenBank/DDBJ databases">
        <title>Tautonia sociabilis, a novel thermotolerant planctomycete of Isosphaeraceae family, isolated from a 4000 m deep subterranean habitat.</title>
        <authorList>
            <person name="Kovaleva O.L."/>
            <person name="Elcheninov A.G."/>
            <person name="Van Heerden E."/>
            <person name="Toshchakov S.V."/>
            <person name="Novikov A."/>
            <person name="Bonch-Osmolovskaya E.A."/>
            <person name="Kublanov I.V."/>
        </authorList>
    </citation>
    <scope>NUCLEOTIDE SEQUENCE [LARGE SCALE GENOMIC DNA]</scope>
    <source>
        <strain evidence="2 3">GM2012</strain>
    </source>
</reference>
<organism evidence="2 3">
    <name type="scientific">Tautonia sociabilis</name>
    <dbReference type="NCBI Taxonomy" id="2080755"/>
    <lineage>
        <taxon>Bacteria</taxon>
        <taxon>Pseudomonadati</taxon>
        <taxon>Planctomycetota</taxon>
        <taxon>Planctomycetia</taxon>
        <taxon>Isosphaerales</taxon>
        <taxon>Isosphaeraceae</taxon>
        <taxon>Tautonia</taxon>
    </lineage>
</organism>
<comment type="caution">
    <text evidence="2">The sequence shown here is derived from an EMBL/GenBank/DDBJ whole genome shotgun (WGS) entry which is preliminary data.</text>
</comment>